<dbReference type="InterPro" id="IPR014284">
    <property type="entry name" value="RNA_pol_sigma-70_dom"/>
</dbReference>
<dbReference type="GO" id="GO:0016987">
    <property type="term" value="F:sigma factor activity"/>
    <property type="evidence" value="ECO:0007669"/>
    <property type="project" value="UniProtKB-KW"/>
</dbReference>
<dbReference type="RefSeq" id="WP_136409824.1">
    <property type="nucleotide sequence ID" value="NZ_CP039393.1"/>
</dbReference>
<dbReference type="InterPro" id="IPR013325">
    <property type="entry name" value="RNA_pol_sigma_r2"/>
</dbReference>
<dbReference type="Gene3D" id="1.10.1740.10">
    <property type="match status" value="1"/>
</dbReference>
<dbReference type="NCBIfam" id="TIGR02937">
    <property type="entry name" value="sigma70-ECF"/>
    <property type="match status" value="1"/>
</dbReference>
<evidence type="ECO:0000256" key="3">
    <source>
        <dbReference type="ARBA" id="ARBA00023082"/>
    </source>
</evidence>
<evidence type="ECO:0000256" key="2">
    <source>
        <dbReference type="ARBA" id="ARBA00023015"/>
    </source>
</evidence>
<dbReference type="Pfam" id="PF04542">
    <property type="entry name" value="Sigma70_r2"/>
    <property type="match status" value="1"/>
</dbReference>
<evidence type="ECO:0000259" key="6">
    <source>
        <dbReference type="Pfam" id="PF04542"/>
    </source>
</evidence>
<dbReference type="Proteomes" id="UP000297031">
    <property type="component" value="Chromosome"/>
</dbReference>
<evidence type="ECO:0000313" key="8">
    <source>
        <dbReference type="EMBL" id="QCD34974.1"/>
    </source>
</evidence>
<dbReference type="Gene3D" id="1.10.10.10">
    <property type="entry name" value="Winged helix-like DNA-binding domain superfamily/Winged helix DNA-binding domain"/>
    <property type="match status" value="1"/>
</dbReference>
<keyword evidence="3" id="KW-0731">Sigma factor</keyword>
<accession>A0A4P7VGT6</accession>
<feature type="domain" description="RNA polymerase sigma-70 region 2" evidence="6">
    <location>
        <begin position="14"/>
        <end position="75"/>
    </location>
</feature>
<dbReference type="SUPFAM" id="SSF88659">
    <property type="entry name" value="Sigma3 and sigma4 domains of RNA polymerase sigma factors"/>
    <property type="match status" value="1"/>
</dbReference>
<proteinExistence type="inferred from homology"/>
<dbReference type="InterPro" id="IPR013249">
    <property type="entry name" value="RNA_pol_sigma70_r4_t2"/>
</dbReference>
<dbReference type="PANTHER" id="PTHR43133">
    <property type="entry name" value="RNA POLYMERASE ECF-TYPE SIGMA FACTO"/>
    <property type="match status" value="1"/>
</dbReference>
<keyword evidence="5" id="KW-0804">Transcription</keyword>
<dbReference type="SUPFAM" id="SSF88946">
    <property type="entry name" value="Sigma2 domain of RNA polymerase sigma factors"/>
    <property type="match status" value="1"/>
</dbReference>
<dbReference type="CDD" id="cd06171">
    <property type="entry name" value="Sigma70_r4"/>
    <property type="match status" value="1"/>
</dbReference>
<dbReference type="OrthoDB" id="795989at2"/>
<dbReference type="InterPro" id="IPR013324">
    <property type="entry name" value="RNA_pol_sigma_r3/r4-like"/>
</dbReference>
<dbReference type="Pfam" id="PF08281">
    <property type="entry name" value="Sigma70_r4_2"/>
    <property type="match status" value="1"/>
</dbReference>
<evidence type="ECO:0000256" key="4">
    <source>
        <dbReference type="ARBA" id="ARBA00023125"/>
    </source>
</evidence>
<dbReference type="AlphaFoldDB" id="A0A4P7VGT6"/>
<evidence type="ECO:0000259" key="7">
    <source>
        <dbReference type="Pfam" id="PF08281"/>
    </source>
</evidence>
<reference evidence="8 9" key="1">
    <citation type="submission" date="2019-02" db="EMBL/GenBank/DDBJ databases">
        <title>Isolation and identification of novel species under the genus Muribaculum.</title>
        <authorList>
            <person name="Miyake S."/>
            <person name="Ding Y."/>
            <person name="Low A."/>
            <person name="Soh M."/>
            <person name="Seedorf H."/>
        </authorList>
    </citation>
    <scope>NUCLEOTIDE SEQUENCE [LARGE SCALE GENOMIC DNA]</scope>
    <source>
        <strain evidence="8 9">TLL-A4</strain>
    </source>
</reference>
<dbReference type="InterPro" id="IPR039425">
    <property type="entry name" value="RNA_pol_sigma-70-like"/>
</dbReference>
<sequence length="162" mass="18700">MNADTFKRLMMPSHRRMYVLAFRLTGNAVDAEDVVQNVFMKLWEKRDKLSALESPEAYAMTLVRNESMDLVNNRRHDEVIDDVRAGEPDYDMASRLENHDRATKVLSIIDTLPEMQRRVVTLRDVEGCEMEEIEAATGQSPGNVRVLLSRGRMAIRKHFSNF</sequence>
<evidence type="ECO:0000313" key="9">
    <source>
        <dbReference type="Proteomes" id="UP000297031"/>
    </source>
</evidence>
<evidence type="ECO:0000256" key="1">
    <source>
        <dbReference type="ARBA" id="ARBA00010641"/>
    </source>
</evidence>
<dbReference type="GO" id="GO:0003677">
    <property type="term" value="F:DNA binding"/>
    <property type="evidence" value="ECO:0007669"/>
    <property type="project" value="UniProtKB-KW"/>
</dbReference>
<keyword evidence="2" id="KW-0805">Transcription regulation</keyword>
<dbReference type="InterPro" id="IPR007627">
    <property type="entry name" value="RNA_pol_sigma70_r2"/>
</dbReference>
<gene>
    <name evidence="8" type="ORF">E7746_03290</name>
</gene>
<dbReference type="EMBL" id="CP039393">
    <property type="protein sequence ID" value="QCD34974.1"/>
    <property type="molecule type" value="Genomic_DNA"/>
</dbReference>
<keyword evidence="4" id="KW-0238">DNA-binding</keyword>
<feature type="domain" description="RNA polymerase sigma factor 70 region 4 type 2" evidence="7">
    <location>
        <begin position="104"/>
        <end position="154"/>
    </location>
</feature>
<name>A0A4P7VGT6_9BACT</name>
<organism evidence="8 9">
    <name type="scientific">Muribaculum gordoncarteri</name>
    <dbReference type="NCBI Taxonomy" id="2530390"/>
    <lineage>
        <taxon>Bacteria</taxon>
        <taxon>Pseudomonadati</taxon>
        <taxon>Bacteroidota</taxon>
        <taxon>Bacteroidia</taxon>
        <taxon>Bacteroidales</taxon>
        <taxon>Muribaculaceae</taxon>
        <taxon>Muribaculum</taxon>
    </lineage>
</organism>
<dbReference type="GO" id="GO:0006352">
    <property type="term" value="P:DNA-templated transcription initiation"/>
    <property type="evidence" value="ECO:0007669"/>
    <property type="project" value="InterPro"/>
</dbReference>
<protein>
    <submittedName>
        <fullName evidence="8">Sigma-70 family RNA polymerase sigma factor</fullName>
    </submittedName>
</protein>
<dbReference type="PANTHER" id="PTHR43133:SF8">
    <property type="entry name" value="RNA POLYMERASE SIGMA FACTOR HI_1459-RELATED"/>
    <property type="match status" value="1"/>
</dbReference>
<dbReference type="KEGG" id="mgod:E7746_03290"/>
<keyword evidence="9" id="KW-1185">Reference proteome</keyword>
<dbReference type="InterPro" id="IPR036388">
    <property type="entry name" value="WH-like_DNA-bd_sf"/>
</dbReference>
<comment type="similarity">
    <text evidence="1">Belongs to the sigma-70 factor family. ECF subfamily.</text>
</comment>
<evidence type="ECO:0000256" key="5">
    <source>
        <dbReference type="ARBA" id="ARBA00023163"/>
    </source>
</evidence>